<feature type="compositionally biased region" description="Low complexity" evidence="1">
    <location>
        <begin position="52"/>
        <end position="61"/>
    </location>
</feature>
<evidence type="ECO:0000256" key="1">
    <source>
        <dbReference type="SAM" id="MobiDB-lite"/>
    </source>
</evidence>
<dbReference type="EMBL" id="CP127294">
    <property type="protein sequence ID" value="WIX79538.1"/>
    <property type="molecule type" value="Genomic_DNA"/>
</dbReference>
<feature type="region of interest" description="Disordered" evidence="1">
    <location>
        <begin position="1"/>
        <end position="165"/>
    </location>
</feature>
<organism evidence="2 3">
    <name type="scientific">Amycolatopsis carbonis</name>
    <dbReference type="NCBI Taxonomy" id="715471"/>
    <lineage>
        <taxon>Bacteria</taxon>
        <taxon>Bacillati</taxon>
        <taxon>Actinomycetota</taxon>
        <taxon>Actinomycetes</taxon>
        <taxon>Pseudonocardiales</taxon>
        <taxon>Pseudonocardiaceae</taxon>
        <taxon>Amycolatopsis</taxon>
    </lineage>
</organism>
<dbReference type="RefSeq" id="WP_285970223.1">
    <property type="nucleotide sequence ID" value="NZ_CP127294.1"/>
</dbReference>
<dbReference type="Proteomes" id="UP001236014">
    <property type="component" value="Chromosome"/>
</dbReference>
<feature type="compositionally biased region" description="Low complexity" evidence="1">
    <location>
        <begin position="7"/>
        <end position="39"/>
    </location>
</feature>
<feature type="compositionally biased region" description="Polar residues" evidence="1">
    <location>
        <begin position="76"/>
        <end position="104"/>
    </location>
</feature>
<evidence type="ECO:0000313" key="3">
    <source>
        <dbReference type="Proteomes" id="UP001236014"/>
    </source>
</evidence>
<accession>A0A9Y2MW96</accession>
<reference evidence="2 3" key="1">
    <citation type="submission" date="2023-06" db="EMBL/GenBank/DDBJ databases">
        <authorList>
            <person name="Oyuntsetseg B."/>
            <person name="Kim S.B."/>
        </authorList>
    </citation>
    <scope>NUCLEOTIDE SEQUENCE [LARGE SCALE GENOMIC DNA]</scope>
    <source>
        <strain evidence="2 3">2-15</strain>
    </source>
</reference>
<protein>
    <submittedName>
        <fullName evidence="2">Uncharacterized protein</fullName>
    </submittedName>
</protein>
<keyword evidence="3" id="KW-1185">Reference proteome</keyword>
<dbReference type="KEGG" id="acab:QRX50_01625"/>
<gene>
    <name evidence="2" type="ORF">QRX50_01625</name>
</gene>
<evidence type="ECO:0000313" key="2">
    <source>
        <dbReference type="EMBL" id="WIX79538.1"/>
    </source>
</evidence>
<proteinExistence type="predicted"/>
<name>A0A9Y2MW96_9PSEU</name>
<sequence>MAPPPAAARVYRAAPPVFPGKEPVVPVVPEVNEPVQEKPGLPQPSSMERKLAGQQGQAEGAQVREVPLGFSEQAAHGQQPSAPQSHNALQQPGVPQSPSAPQNHSADDTPTPPRGIPQVRGWFDQHPDNPNTPPQSATPPNGDDPDGGEFGPTGDPTEIPFRWRK</sequence>
<dbReference type="AlphaFoldDB" id="A0A9Y2MW96"/>